<keyword evidence="2" id="KW-0472">Membrane</keyword>
<protein>
    <submittedName>
        <fullName evidence="4">LysM peptidoglycan-binding domain-containing protein</fullName>
    </submittedName>
</protein>
<accession>A0ABW0LD11</accession>
<comment type="caution">
    <text evidence="4">The sequence shown here is derived from an EMBL/GenBank/DDBJ whole genome shotgun (WGS) entry which is preliminary data.</text>
</comment>
<feature type="compositionally biased region" description="Basic and acidic residues" evidence="1">
    <location>
        <begin position="148"/>
        <end position="163"/>
    </location>
</feature>
<keyword evidence="2" id="KW-0812">Transmembrane</keyword>
<evidence type="ECO:0000313" key="5">
    <source>
        <dbReference type="Proteomes" id="UP001596147"/>
    </source>
</evidence>
<dbReference type="CDD" id="cd00118">
    <property type="entry name" value="LysM"/>
    <property type="match status" value="1"/>
</dbReference>
<dbReference type="Gene3D" id="3.10.350.10">
    <property type="entry name" value="LysM domain"/>
    <property type="match status" value="1"/>
</dbReference>
<keyword evidence="2" id="KW-1133">Transmembrane helix</keyword>
<dbReference type="PROSITE" id="PS51782">
    <property type="entry name" value="LYSM"/>
    <property type="match status" value="1"/>
</dbReference>
<feature type="transmembrane region" description="Helical" evidence="2">
    <location>
        <begin position="47"/>
        <end position="69"/>
    </location>
</feature>
<dbReference type="InterPro" id="IPR018392">
    <property type="entry name" value="LysM"/>
</dbReference>
<organism evidence="4 5">
    <name type="scientific">Lederbergia graminis</name>
    <dbReference type="NCBI Taxonomy" id="735518"/>
    <lineage>
        <taxon>Bacteria</taxon>
        <taxon>Bacillati</taxon>
        <taxon>Bacillota</taxon>
        <taxon>Bacilli</taxon>
        <taxon>Bacillales</taxon>
        <taxon>Bacillaceae</taxon>
        <taxon>Lederbergia</taxon>
    </lineage>
</organism>
<evidence type="ECO:0000259" key="3">
    <source>
        <dbReference type="PROSITE" id="PS51782"/>
    </source>
</evidence>
<name>A0ABW0LD11_9BACI</name>
<feature type="compositionally biased region" description="Polar residues" evidence="1">
    <location>
        <begin position="130"/>
        <end position="147"/>
    </location>
</feature>
<sequence>MASDKKHDFYEASTSLPSRSEFHGKKTKKRKNIKNENSTQKKKSFKVSIPLVLVIILLLLPASFLIYYINNEKPSNAETVNRGGEQISFHEDEDELEGIVEGDDKGQEDVSLDTDNELENLEEVNDNENIIETPSTNEMNNQDTQPENVKDEEQVPEEPKENENMNQIEQEEKISKEEQTIPEQTSTEEPVKEEQTYIFHTVQKGDTLFSIAMKYFNSQTGMEIIQNENGLEGIEVKIGQTLKIPQS</sequence>
<evidence type="ECO:0000256" key="2">
    <source>
        <dbReference type="SAM" id="Phobius"/>
    </source>
</evidence>
<gene>
    <name evidence="4" type="ORF">ACFPM4_00660</name>
</gene>
<feature type="compositionally biased region" description="Basic and acidic residues" evidence="1">
    <location>
        <begin position="1"/>
        <end position="10"/>
    </location>
</feature>
<evidence type="ECO:0000313" key="4">
    <source>
        <dbReference type="EMBL" id="MFC5463255.1"/>
    </source>
</evidence>
<keyword evidence="5" id="KW-1185">Reference proteome</keyword>
<dbReference type="Pfam" id="PF01476">
    <property type="entry name" value="LysM"/>
    <property type="match status" value="1"/>
</dbReference>
<reference evidence="5" key="1">
    <citation type="journal article" date="2019" name="Int. J. Syst. Evol. Microbiol.">
        <title>The Global Catalogue of Microorganisms (GCM) 10K type strain sequencing project: providing services to taxonomists for standard genome sequencing and annotation.</title>
        <authorList>
            <consortium name="The Broad Institute Genomics Platform"/>
            <consortium name="The Broad Institute Genome Sequencing Center for Infectious Disease"/>
            <person name="Wu L."/>
            <person name="Ma J."/>
        </authorList>
    </citation>
    <scope>NUCLEOTIDE SEQUENCE [LARGE SCALE GENOMIC DNA]</scope>
    <source>
        <strain evidence="5">CGMCC 1.12237</strain>
    </source>
</reference>
<evidence type="ECO:0000256" key="1">
    <source>
        <dbReference type="SAM" id="MobiDB-lite"/>
    </source>
</evidence>
<dbReference type="Proteomes" id="UP001596147">
    <property type="component" value="Unassembled WGS sequence"/>
</dbReference>
<feature type="compositionally biased region" description="Basic and acidic residues" evidence="1">
    <location>
        <begin position="170"/>
        <end position="179"/>
    </location>
</feature>
<dbReference type="InterPro" id="IPR036779">
    <property type="entry name" value="LysM_dom_sf"/>
</dbReference>
<dbReference type="RefSeq" id="WP_382346507.1">
    <property type="nucleotide sequence ID" value="NZ_JBHSMC010000001.1"/>
</dbReference>
<feature type="domain" description="LysM" evidence="3">
    <location>
        <begin position="198"/>
        <end position="244"/>
    </location>
</feature>
<feature type="region of interest" description="Disordered" evidence="1">
    <location>
        <begin position="1"/>
        <end position="39"/>
    </location>
</feature>
<feature type="region of interest" description="Disordered" evidence="1">
    <location>
        <begin position="118"/>
        <end position="194"/>
    </location>
</feature>
<dbReference type="EMBL" id="JBHSMC010000001">
    <property type="protein sequence ID" value="MFC5463255.1"/>
    <property type="molecule type" value="Genomic_DNA"/>
</dbReference>
<dbReference type="SMART" id="SM00257">
    <property type="entry name" value="LysM"/>
    <property type="match status" value="1"/>
</dbReference>
<dbReference type="SUPFAM" id="SSF54106">
    <property type="entry name" value="LysM domain"/>
    <property type="match status" value="1"/>
</dbReference>
<proteinExistence type="predicted"/>